<evidence type="ECO:0000256" key="2">
    <source>
        <dbReference type="ARBA" id="ARBA00022490"/>
    </source>
</evidence>
<dbReference type="InterPro" id="IPR041470">
    <property type="entry name" value="GCP_N"/>
</dbReference>
<dbReference type="GO" id="GO:0031122">
    <property type="term" value="P:cytoplasmic microtubule organization"/>
    <property type="evidence" value="ECO:0007669"/>
    <property type="project" value="TreeGrafter"/>
</dbReference>
<dbReference type="Gene3D" id="1.20.120.1900">
    <property type="entry name" value="Gamma-tubulin complex, C-terminal domain"/>
    <property type="match status" value="1"/>
</dbReference>
<dbReference type="InterPro" id="IPR007259">
    <property type="entry name" value="GCP"/>
</dbReference>
<dbReference type="GO" id="GO:0007020">
    <property type="term" value="P:microtubule nucleation"/>
    <property type="evidence" value="ECO:0007669"/>
    <property type="project" value="InterPro"/>
</dbReference>
<protein>
    <recommendedName>
        <fullName evidence="5">Spindle pole body component</fullName>
    </recommendedName>
</protein>
<evidence type="ECO:0000259" key="7">
    <source>
        <dbReference type="Pfam" id="PF17681"/>
    </source>
</evidence>
<dbReference type="GO" id="GO:0005816">
    <property type="term" value="C:spindle pole body"/>
    <property type="evidence" value="ECO:0007669"/>
    <property type="project" value="UniProtKB-ARBA"/>
</dbReference>
<dbReference type="STRING" id="1314790.A0A1Y1YVM7"/>
<keyword evidence="9" id="KW-1185">Reference proteome</keyword>
<evidence type="ECO:0000256" key="5">
    <source>
        <dbReference type="RuleBase" id="RU363050"/>
    </source>
</evidence>
<dbReference type="Proteomes" id="UP000193498">
    <property type="component" value="Unassembled WGS sequence"/>
</dbReference>
<evidence type="ECO:0000313" key="8">
    <source>
        <dbReference type="EMBL" id="ORY01777.1"/>
    </source>
</evidence>
<dbReference type="OrthoDB" id="2192946at2759"/>
<reference evidence="8 9" key="1">
    <citation type="submission" date="2016-07" db="EMBL/GenBank/DDBJ databases">
        <title>Pervasive Adenine N6-methylation of Active Genes in Fungi.</title>
        <authorList>
            <consortium name="DOE Joint Genome Institute"/>
            <person name="Mondo S.J."/>
            <person name="Dannebaum R.O."/>
            <person name="Kuo R.C."/>
            <person name="Labutti K."/>
            <person name="Haridas S."/>
            <person name="Kuo A."/>
            <person name="Salamov A."/>
            <person name="Ahrendt S.R."/>
            <person name="Lipzen A."/>
            <person name="Sullivan W."/>
            <person name="Andreopoulos W.B."/>
            <person name="Clum A."/>
            <person name="Lindquist E."/>
            <person name="Daum C."/>
            <person name="Ramamoorthy G.K."/>
            <person name="Gryganskyi A."/>
            <person name="Culley D."/>
            <person name="Magnuson J.K."/>
            <person name="James T.Y."/>
            <person name="O'Malley M.A."/>
            <person name="Stajich J.E."/>
            <person name="Spatafora J.W."/>
            <person name="Visel A."/>
            <person name="Grigoriev I.V."/>
        </authorList>
    </citation>
    <scope>NUCLEOTIDE SEQUENCE [LARGE SCALE GENOMIC DNA]</scope>
    <source>
        <strain evidence="8 9">CBS 931.73</strain>
    </source>
</reference>
<keyword evidence="2 5" id="KW-0963">Cytoplasm</keyword>
<keyword evidence="3 5" id="KW-0493">Microtubule</keyword>
<accession>A0A1Y1YVM7</accession>
<dbReference type="AlphaFoldDB" id="A0A1Y1YVM7"/>
<comment type="similarity">
    <text evidence="1 5">Belongs to the TUBGCP family.</text>
</comment>
<dbReference type="PANTHER" id="PTHR19302">
    <property type="entry name" value="GAMMA TUBULIN COMPLEX PROTEIN"/>
    <property type="match status" value="1"/>
</dbReference>
<feature type="domain" description="Gamma tubulin complex component C-terminal" evidence="6">
    <location>
        <begin position="315"/>
        <end position="553"/>
    </location>
</feature>
<comment type="caution">
    <text evidence="8">The sequence shown here is derived from an EMBL/GenBank/DDBJ whole genome shotgun (WGS) entry which is preliminary data.</text>
</comment>
<dbReference type="GO" id="GO:0043015">
    <property type="term" value="F:gamma-tubulin binding"/>
    <property type="evidence" value="ECO:0007669"/>
    <property type="project" value="InterPro"/>
</dbReference>
<dbReference type="InterPro" id="IPR040457">
    <property type="entry name" value="GCP_C"/>
</dbReference>
<organism evidence="8 9">
    <name type="scientific">Basidiobolus meristosporus CBS 931.73</name>
    <dbReference type="NCBI Taxonomy" id="1314790"/>
    <lineage>
        <taxon>Eukaryota</taxon>
        <taxon>Fungi</taxon>
        <taxon>Fungi incertae sedis</taxon>
        <taxon>Zoopagomycota</taxon>
        <taxon>Entomophthoromycotina</taxon>
        <taxon>Basidiobolomycetes</taxon>
        <taxon>Basidiobolales</taxon>
        <taxon>Basidiobolaceae</taxon>
        <taxon>Basidiobolus</taxon>
    </lineage>
</organism>
<dbReference type="GO" id="GO:0000922">
    <property type="term" value="C:spindle pole"/>
    <property type="evidence" value="ECO:0007669"/>
    <property type="project" value="InterPro"/>
</dbReference>
<dbReference type="InterPro" id="IPR042241">
    <property type="entry name" value="GCP_C_sf"/>
</dbReference>
<dbReference type="FunCoup" id="A0A1Y1YVM7">
    <property type="interactions" value="852"/>
</dbReference>
<dbReference type="PANTHER" id="PTHR19302:SF13">
    <property type="entry name" value="GAMMA-TUBULIN COMPLEX COMPONENT 2"/>
    <property type="match status" value="1"/>
</dbReference>
<dbReference type="GO" id="GO:0051321">
    <property type="term" value="P:meiotic cell cycle"/>
    <property type="evidence" value="ECO:0007669"/>
    <property type="project" value="TreeGrafter"/>
</dbReference>
<dbReference type="GO" id="GO:0051011">
    <property type="term" value="F:microtubule minus-end binding"/>
    <property type="evidence" value="ECO:0007669"/>
    <property type="project" value="TreeGrafter"/>
</dbReference>
<dbReference type="GO" id="GO:0005874">
    <property type="term" value="C:microtubule"/>
    <property type="evidence" value="ECO:0007669"/>
    <property type="project" value="UniProtKB-KW"/>
</dbReference>
<dbReference type="InParanoid" id="A0A1Y1YVM7"/>
<name>A0A1Y1YVM7_9FUNG</name>
<proteinExistence type="inferred from homology"/>
<evidence type="ECO:0000259" key="6">
    <source>
        <dbReference type="Pfam" id="PF04130"/>
    </source>
</evidence>
<dbReference type="Pfam" id="PF17681">
    <property type="entry name" value="GCP_N_terminal"/>
    <property type="match status" value="1"/>
</dbReference>
<dbReference type="Pfam" id="PF04130">
    <property type="entry name" value="GCP_C_terminal"/>
    <property type="match status" value="1"/>
</dbReference>
<feature type="domain" description="Gamma tubulin complex component protein N-terminal" evidence="7">
    <location>
        <begin position="1"/>
        <end position="311"/>
    </location>
</feature>
<dbReference type="GO" id="GO:0051225">
    <property type="term" value="P:spindle assembly"/>
    <property type="evidence" value="ECO:0007669"/>
    <property type="project" value="TreeGrafter"/>
</dbReference>
<comment type="subcellular location">
    <subcellularLocation>
        <location evidence="5">Cytoplasm</location>
        <location evidence="5">Cytoskeleton</location>
        <location evidence="5">Microtubule organizing center</location>
    </subcellularLocation>
</comment>
<gene>
    <name evidence="8" type="ORF">K493DRAFT_89951</name>
</gene>
<evidence type="ECO:0000256" key="1">
    <source>
        <dbReference type="ARBA" id="ARBA00010337"/>
    </source>
</evidence>
<evidence type="ECO:0000256" key="3">
    <source>
        <dbReference type="ARBA" id="ARBA00022701"/>
    </source>
</evidence>
<sequence length="563" mass="64762">MGVDGKYIRLVEHNPVEINQLPLVECHIEKSLDSSLSNLVKEITPLVIYHYAINSFLEIYSEFERGRINHALCAVIRNLLKEYSLLIVQLEHQSRASPSFTLQKLRSHIFPSIQTMATLHALVVKIHSEVKKKSNGSLVYPKGHTVLDIIAKRMLSTSGDPGAKQLIAHLLAKASVPYFEMLLSWINSGSLRDPYGEFMVKIRDAKQLDWKYDVNDTLWEKQYVFREGRIPTFLEPYKEKILLAGKYLNIIKRCNISVDKSQRHEIPKNQQVEFIEGLSDTLRAMGGGKYVRDIEDAYQYSNRLLLNYLTEDKNLLSRLRSIKRYFFLDQADFLTHFLDLAADELKKTHREVSFSKLQVLLDLVLRNPSSTASSDPFKEKLKVIKLGHISTPNLSDLKQSGDVESDLQKQVVGMTEDATKTGYDVLTFGYEVDFPFSLVITPRTIAKYQQVFRHLLKLKRVEQLLSRTWGLSRQMWKTIPSNEYALLMRIYAQCGKMLCFVQQVIYFLAIEVLEPNWQALEQQLSKVATIDEVLQCHNDYVETCVRECMVDSSNPSHSEVSSN</sequence>
<keyword evidence="4 5" id="KW-0206">Cytoskeleton</keyword>
<dbReference type="GO" id="GO:0000930">
    <property type="term" value="C:gamma-tubulin complex"/>
    <property type="evidence" value="ECO:0007669"/>
    <property type="project" value="TreeGrafter"/>
</dbReference>
<evidence type="ECO:0000256" key="4">
    <source>
        <dbReference type="ARBA" id="ARBA00023212"/>
    </source>
</evidence>
<dbReference type="EMBL" id="MCFE01000065">
    <property type="protein sequence ID" value="ORY01777.1"/>
    <property type="molecule type" value="Genomic_DNA"/>
</dbReference>
<dbReference type="GO" id="GO:0000278">
    <property type="term" value="P:mitotic cell cycle"/>
    <property type="evidence" value="ECO:0007669"/>
    <property type="project" value="TreeGrafter"/>
</dbReference>
<evidence type="ECO:0000313" key="9">
    <source>
        <dbReference type="Proteomes" id="UP000193498"/>
    </source>
</evidence>